<dbReference type="PROSITE" id="PS51118">
    <property type="entry name" value="HTH_HXLR"/>
    <property type="match status" value="1"/>
</dbReference>
<dbReference type="GO" id="GO:0003677">
    <property type="term" value="F:DNA binding"/>
    <property type="evidence" value="ECO:0007669"/>
    <property type="project" value="UniProtKB-KW"/>
</dbReference>
<evidence type="ECO:0000259" key="4">
    <source>
        <dbReference type="PROSITE" id="PS51118"/>
    </source>
</evidence>
<evidence type="ECO:0000256" key="2">
    <source>
        <dbReference type="ARBA" id="ARBA00023125"/>
    </source>
</evidence>
<dbReference type="Proteomes" id="UP000316425">
    <property type="component" value="Unassembled WGS sequence"/>
</dbReference>
<dbReference type="InterPro" id="IPR036390">
    <property type="entry name" value="WH_DNA-bd_sf"/>
</dbReference>
<keyword evidence="3" id="KW-0804">Transcription</keyword>
<accession>A0A556PLQ7</accession>
<dbReference type="RefSeq" id="WP_144088640.1">
    <property type="nucleotide sequence ID" value="NZ_VMHE01000010.1"/>
</dbReference>
<organism evidence="5 6">
    <name type="scientific">Allobacillus salarius</name>
    <dbReference type="NCBI Taxonomy" id="1955272"/>
    <lineage>
        <taxon>Bacteria</taxon>
        <taxon>Bacillati</taxon>
        <taxon>Bacillota</taxon>
        <taxon>Bacilli</taxon>
        <taxon>Bacillales</taxon>
        <taxon>Bacillaceae</taxon>
        <taxon>Allobacillus</taxon>
    </lineage>
</organism>
<feature type="domain" description="HTH hxlR-type" evidence="4">
    <location>
        <begin position="7"/>
        <end position="101"/>
    </location>
</feature>
<dbReference type="CDD" id="cd00090">
    <property type="entry name" value="HTH_ARSR"/>
    <property type="match status" value="1"/>
</dbReference>
<proteinExistence type="predicted"/>
<dbReference type="Gene3D" id="1.10.10.10">
    <property type="entry name" value="Winged helix-like DNA-binding domain superfamily/Winged helix DNA-binding domain"/>
    <property type="match status" value="1"/>
</dbReference>
<name>A0A556PLQ7_9BACI</name>
<reference evidence="5 6" key="1">
    <citation type="submission" date="2019-07" db="EMBL/GenBank/DDBJ databases">
        <title>Allobacillus sp. nov. SKP isolated from shrimp paste of Euphausiacea.</title>
        <authorList>
            <person name="Kanchanasin P."/>
            <person name="Tanasupawat S."/>
            <person name="Shi W."/>
            <person name="Wu L."/>
            <person name="Ma J."/>
        </authorList>
    </citation>
    <scope>NUCLEOTIDE SEQUENCE [LARGE SCALE GENOMIC DNA]</scope>
    <source>
        <strain evidence="5 6">SKP4-8</strain>
    </source>
</reference>
<keyword evidence="6" id="KW-1185">Reference proteome</keyword>
<dbReference type="InterPro" id="IPR002577">
    <property type="entry name" value="HTH_HxlR"/>
</dbReference>
<dbReference type="PANTHER" id="PTHR33204:SF1">
    <property type="entry name" value="TRANSCRIPTIONAL REGULATOR, MARR FAMILY"/>
    <property type="match status" value="1"/>
</dbReference>
<sequence>MADSAVCDKVEKALTLMGKRWVTLIIYQLLESPKRFCEFESSIGISGRVLSERLKELEKEGIVQRKVYDETPVRVEYTLTDKGKAMEPVIRCTQEWAEEWL</sequence>
<keyword evidence="2" id="KW-0238">DNA-binding</keyword>
<evidence type="ECO:0000313" key="6">
    <source>
        <dbReference type="Proteomes" id="UP000316425"/>
    </source>
</evidence>
<dbReference type="AlphaFoldDB" id="A0A556PLQ7"/>
<evidence type="ECO:0000256" key="3">
    <source>
        <dbReference type="ARBA" id="ARBA00023163"/>
    </source>
</evidence>
<keyword evidence="1" id="KW-0805">Transcription regulation</keyword>
<comment type="caution">
    <text evidence="5">The sequence shown here is derived from an EMBL/GenBank/DDBJ whole genome shotgun (WGS) entry which is preliminary data.</text>
</comment>
<gene>
    <name evidence="5" type="ORF">FPQ13_07070</name>
</gene>
<dbReference type="InterPro" id="IPR036388">
    <property type="entry name" value="WH-like_DNA-bd_sf"/>
</dbReference>
<protein>
    <submittedName>
        <fullName evidence="5">Helix-turn-helix transcriptional regulator</fullName>
    </submittedName>
</protein>
<dbReference type="InterPro" id="IPR011991">
    <property type="entry name" value="ArsR-like_HTH"/>
</dbReference>
<dbReference type="EMBL" id="VMHE01000010">
    <property type="protein sequence ID" value="TSJ65321.1"/>
    <property type="molecule type" value="Genomic_DNA"/>
</dbReference>
<dbReference type="SUPFAM" id="SSF46785">
    <property type="entry name" value="Winged helix' DNA-binding domain"/>
    <property type="match status" value="1"/>
</dbReference>
<dbReference type="Pfam" id="PF01638">
    <property type="entry name" value="HxlR"/>
    <property type="match status" value="1"/>
</dbReference>
<evidence type="ECO:0000256" key="1">
    <source>
        <dbReference type="ARBA" id="ARBA00023015"/>
    </source>
</evidence>
<dbReference type="OrthoDB" id="9800966at2"/>
<evidence type="ECO:0000313" key="5">
    <source>
        <dbReference type="EMBL" id="TSJ65321.1"/>
    </source>
</evidence>
<dbReference type="PANTHER" id="PTHR33204">
    <property type="entry name" value="TRANSCRIPTIONAL REGULATOR, MARR FAMILY"/>
    <property type="match status" value="1"/>
</dbReference>